<feature type="transmembrane region" description="Helical" evidence="8">
    <location>
        <begin position="65"/>
        <end position="84"/>
    </location>
</feature>
<comment type="similarity">
    <text evidence="2">Belongs to the VirD4/TraG family.</text>
</comment>
<evidence type="ECO:0000256" key="3">
    <source>
        <dbReference type="ARBA" id="ARBA00022475"/>
    </source>
</evidence>
<name>A0AAN1LD23_9RHOB</name>
<evidence type="ECO:0000256" key="6">
    <source>
        <dbReference type="ARBA" id="ARBA00023136"/>
    </source>
</evidence>
<dbReference type="InterPro" id="IPR003688">
    <property type="entry name" value="TraG/VirD4"/>
</dbReference>
<evidence type="ECO:0000256" key="4">
    <source>
        <dbReference type="ARBA" id="ARBA00022692"/>
    </source>
</evidence>
<feature type="region of interest" description="Disordered" evidence="7">
    <location>
        <begin position="539"/>
        <end position="587"/>
    </location>
</feature>
<dbReference type="SUPFAM" id="SSF52540">
    <property type="entry name" value="P-loop containing nucleoside triphosphate hydrolases"/>
    <property type="match status" value="1"/>
</dbReference>
<organism evidence="9 10">
    <name type="scientific">Phaeobacter piscinae</name>
    <dbReference type="NCBI Taxonomy" id="1580596"/>
    <lineage>
        <taxon>Bacteria</taxon>
        <taxon>Pseudomonadati</taxon>
        <taxon>Pseudomonadota</taxon>
        <taxon>Alphaproteobacteria</taxon>
        <taxon>Rhodobacterales</taxon>
        <taxon>Roseobacteraceae</taxon>
        <taxon>Phaeobacter</taxon>
    </lineage>
</organism>
<accession>A0AAN1LD23</accession>
<evidence type="ECO:0000256" key="5">
    <source>
        <dbReference type="ARBA" id="ARBA00022989"/>
    </source>
</evidence>
<evidence type="ECO:0000256" key="1">
    <source>
        <dbReference type="ARBA" id="ARBA00004651"/>
    </source>
</evidence>
<keyword evidence="9" id="KW-0614">Plasmid</keyword>
<dbReference type="Proteomes" id="UP000218606">
    <property type="component" value="Plasmid pP13_g"/>
</dbReference>
<keyword evidence="4 8" id="KW-0812">Transmembrane</keyword>
<keyword evidence="5 8" id="KW-1133">Transmembrane helix</keyword>
<evidence type="ECO:0000256" key="7">
    <source>
        <dbReference type="SAM" id="MobiDB-lite"/>
    </source>
</evidence>
<dbReference type="Pfam" id="PF02534">
    <property type="entry name" value="T4SS-DNA_transf"/>
    <property type="match status" value="1"/>
</dbReference>
<dbReference type="AlphaFoldDB" id="A0AAN1LD23"/>
<dbReference type="Gene3D" id="3.40.50.300">
    <property type="entry name" value="P-loop containing nucleotide triphosphate hydrolases"/>
    <property type="match status" value="1"/>
</dbReference>
<comment type="subcellular location">
    <subcellularLocation>
        <location evidence="1">Cell membrane</location>
        <topology evidence="1">Multi-pass membrane protein</topology>
    </subcellularLocation>
</comment>
<sequence length="660" mass="70776">MNKTVADILIFGAAGLMVAALPAILIAGAYCVWVSGGSVTNVELGTILEYAPWNSGRNEPFQTGALAGLGFWLAGGIAAAVLGYRPTLTSHGSAKWASMQDLKRADLVAPLKDVQGPVFAKFGKPKSKGPFLTSTEIPHSLIAAPTGSGKGVGIVIPTLLTYNGSVVCLDVKGENFELTSRRRAEMGDKIFKFSPYDPEGRSHRYNPVDIVAEADERRRFTEARRLASSLIVAKSKSAEGFLEGAREIFAATVVYAIECKTPTIAAVYDLISQQGEAHKNFENMAEAAKAPESKSIFNRMASTDIRTLSAYLSVLSDGGLSLWADPAVRDATSASDFSFVPLRSVPATIYIVVSPNDLDPLSALIRLMFQQAVAVTQRAMPGPDEKFPVLFLLDEFASLGRMDTLGTAITTLRGYGGRLMIVVQSLSNLGIYGKEGAANFLANCRLQLFMAPADSETPDYISKAVGDFTRKARSKSWQSNDFTSSNYQEREEGARLIRPEELRKLGENTVVALIQNQDPIKTDKVRYYEDAGLKALFEAQSGPLPEAPSLYDESDAGEERAQTSESSETEMPEGQGAAPATNDDVPENLGTEEVAKAQSETLSAIARARAAARAMENGEALPTDLEKEAVADLDAHLGKHGSTKDAIAAARRALNDSTAL</sequence>
<dbReference type="PANTHER" id="PTHR37937:SF1">
    <property type="entry name" value="CONJUGATIVE TRANSFER: DNA TRANSPORT"/>
    <property type="match status" value="1"/>
</dbReference>
<keyword evidence="6 8" id="KW-0472">Membrane</keyword>
<protein>
    <submittedName>
        <fullName evidence="9">Type IV secretory pathway, VirD4 component</fullName>
    </submittedName>
</protein>
<dbReference type="InterPro" id="IPR027417">
    <property type="entry name" value="P-loop_NTPase"/>
</dbReference>
<dbReference type="PANTHER" id="PTHR37937">
    <property type="entry name" value="CONJUGATIVE TRANSFER: DNA TRANSPORT"/>
    <property type="match status" value="1"/>
</dbReference>
<dbReference type="RefSeq" id="WP_096873627.1">
    <property type="nucleotide sequence ID" value="NZ_CP010774.1"/>
</dbReference>
<dbReference type="CDD" id="cd01127">
    <property type="entry name" value="TrwB_TraG_TraD_VirD4"/>
    <property type="match status" value="1"/>
</dbReference>
<reference evidence="9 10" key="1">
    <citation type="journal article" date="2017" name="Front. Microbiol.">
        <title>Phaeobacter piscinae sp. nov., a species of the Roseobacter group and potential aquaculture probiont.</title>
        <authorList>
            <person name="Sonnenschein E.C."/>
            <person name="Phippen C.B.W."/>
            <person name="Nielsen K.F."/>
            <person name="Mateiu R.V."/>
            <person name="Melchiorsen J."/>
            <person name="Gram L."/>
            <person name="Overmann J."/>
            <person name="Freese H.M."/>
        </authorList>
    </citation>
    <scope>NUCLEOTIDE SEQUENCE [LARGE SCALE GENOMIC DNA]</scope>
    <source>
        <strain evidence="9 10">P13</strain>
    </source>
</reference>
<feature type="transmembrane region" description="Helical" evidence="8">
    <location>
        <begin position="9"/>
        <end position="35"/>
    </location>
</feature>
<gene>
    <name evidence="9" type="ORF">PhaeoP13_04139</name>
</gene>
<keyword evidence="3" id="KW-1003">Cell membrane</keyword>
<evidence type="ECO:0000256" key="2">
    <source>
        <dbReference type="ARBA" id="ARBA00008806"/>
    </source>
</evidence>
<evidence type="ECO:0000313" key="9">
    <source>
        <dbReference type="EMBL" id="ATG46021.1"/>
    </source>
</evidence>
<geneLocation type="plasmid" evidence="10">
    <name>pp13_g</name>
</geneLocation>
<dbReference type="GO" id="GO:0005886">
    <property type="term" value="C:plasma membrane"/>
    <property type="evidence" value="ECO:0007669"/>
    <property type="project" value="UniProtKB-SubCell"/>
</dbReference>
<proteinExistence type="inferred from homology"/>
<evidence type="ECO:0000313" key="10">
    <source>
        <dbReference type="Proteomes" id="UP000218606"/>
    </source>
</evidence>
<dbReference type="EMBL" id="CP010774">
    <property type="protein sequence ID" value="ATG46021.1"/>
    <property type="molecule type" value="Genomic_DNA"/>
</dbReference>
<dbReference type="InterPro" id="IPR051539">
    <property type="entry name" value="T4SS-coupling_protein"/>
</dbReference>
<evidence type="ECO:0000256" key="8">
    <source>
        <dbReference type="SAM" id="Phobius"/>
    </source>
</evidence>
<dbReference type="NCBIfam" id="NF010424">
    <property type="entry name" value="PRK13850.1"/>
    <property type="match status" value="1"/>
</dbReference>